<sequence>MSNQGAPAQHRSDDGWWHSVYTGPAGTLPDTPGAEAGEGSVDDWFDTAATLIGPQRTAPPGPDPAESSEAPEPVDFVEPPATSADSDQASVPDSESDPDPDPDPDPVPAPSEPSVDDWFDSAIGVIGSPAAPPTPAPVPDLRKEPDPVTEPRSELPPERELQSEPERESQPEPEPEAVVAPPPPLPERRRPRPMPAPAPYTPPSKRQDRPERQDRPDRPDPRAAARPDRRAGTPATPATPAPSADPTPPVAPASPVPTPAAGLSEPGAAPVRPSPVPPATPSEAERSPTTPSQVTPSPAAPQPSPRRAPVEPPVPYVGERPPTYGPEPTALPAAEPDGMAAIVPDTVVDGAQYGAAILRAVSVRGDSARFRGEPRRDALLVTRFGEGADGLLLAVVAAPGRGDDAAAGSAAAAEAARQLAAAIGRSRLELAAELRTGARDRLRYGLQRLAVRAAAPFRAPDGLADADGPTGAVPGDPPGGRAGGLRDDIGTEGGGHPAEGESGSLHCLLVSLDPEAGYRAAFGTGPGGLYLLRSGHWIDAYAARLLHHPDGEPPLAAVSPVAPRPFRFRLVPATRGDILLLCTPGLAGPIADEPAVARFLSGHWAHPHPPGTVDFLRQVQVRAKGYADDRTAAALWTE</sequence>
<feature type="compositionally biased region" description="Low complexity" evidence="1">
    <location>
        <begin position="287"/>
        <end position="297"/>
    </location>
</feature>
<reference evidence="3" key="1">
    <citation type="journal article" date="2019" name="Int. J. Syst. Evol. Microbiol.">
        <title>The Global Catalogue of Microorganisms (GCM) 10K type strain sequencing project: providing services to taxonomists for standard genome sequencing and annotation.</title>
        <authorList>
            <consortium name="The Broad Institute Genomics Platform"/>
            <consortium name="The Broad Institute Genome Sequencing Center for Infectious Disease"/>
            <person name="Wu L."/>
            <person name="Ma J."/>
        </authorList>
    </citation>
    <scope>NUCLEOTIDE SEQUENCE [LARGE SCALE GENOMIC DNA]</scope>
    <source>
        <strain evidence="3">CGMCC 1.12859</strain>
    </source>
</reference>
<protein>
    <submittedName>
        <fullName evidence="2">Uncharacterized protein</fullName>
    </submittedName>
</protein>
<feature type="compositionally biased region" description="Low complexity" evidence="1">
    <location>
        <begin position="64"/>
        <end position="73"/>
    </location>
</feature>
<feature type="compositionally biased region" description="Pro residues" evidence="1">
    <location>
        <begin position="298"/>
        <end position="315"/>
    </location>
</feature>
<comment type="caution">
    <text evidence="2">The sequence shown here is derived from an EMBL/GenBank/DDBJ whole genome shotgun (WGS) entry which is preliminary data.</text>
</comment>
<dbReference type="EMBL" id="JBHTAJ010000094">
    <property type="protein sequence ID" value="MFC7184262.1"/>
    <property type="molecule type" value="Genomic_DNA"/>
</dbReference>
<evidence type="ECO:0000256" key="1">
    <source>
        <dbReference type="SAM" id="MobiDB-lite"/>
    </source>
</evidence>
<feature type="compositionally biased region" description="Acidic residues" evidence="1">
    <location>
        <begin position="94"/>
        <end position="104"/>
    </location>
</feature>
<keyword evidence="3" id="KW-1185">Reference proteome</keyword>
<dbReference type="Proteomes" id="UP001596435">
    <property type="component" value="Unassembled WGS sequence"/>
</dbReference>
<gene>
    <name evidence="2" type="ORF">ACFQMG_32395</name>
</gene>
<accession>A0ABW2G7W0</accession>
<evidence type="ECO:0000313" key="2">
    <source>
        <dbReference type="EMBL" id="MFC7184262.1"/>
    </source>
</evidence>
<organism evidence="2 3">
    <name type="scientific">Kitasatospora paranensis</name>
    <dbReference type="NCBI Taxonomy" id="258053"/>
    <lineage>
        <taxon>Bacteria</taxon>
        <taxon>Bacillati</taxon>
        <taxon>Actinomycetota</taxon>
        <taxon>Actinomycetes</taxon>
        <taxon>Kitasatosporales</taxon>
        <taxon>Streptomycetaceae</taxon>
        <taxon>Kitasatospora</taxon>
    </lineage>
</organism>
<feature type="compositionally biased region" description="Pro residues" evidence="1">
    <location>
        <begin position="193"/>
        <end position="202"/>
    </location>
</feature>
<feature type="compositionally biased region" description="Pro residues" evidence="1">
    <location>
        <begin position="237"/>
        <end position="258"/>
    </location>
</feature>
<feature type="compositionally biased region" description="Basic and acidic residues" evidence="1">
    <location>
        <begin position="140"/>
        <end position="170"/>
    </location>
</feature>
<feature type="compositionally biased region" description="Basic and acidic residues" evidence="1">
    <location>
        <begin position="205"/>
        <end position="231"/>
    </location>
</feature>
<evidence type="ECO:0000313" key="3">
    <source>
        <dbReference type="Proteomes" id="UP001596435"/>
    </source>
</evidence>
<feature type="region of interest" description="Disordered" evidence="1">
    <location>
        <begin position="460"/>
        <end position="500"/>
    </location>
</feature>
<name>A0ABW2G7W0_9ACTN</name>
<feature type="compositionally biased region" description="Low complexity" evidence="1">
    <location>
        <begin position="259"/>
        <end position="271"/>
    </location>
</feature>
<proteinExistence type="predicted"/>
<feature type="region of interest" description="Disordered" evidence="1">
    <location>
        <begin position="1"/>
        <end position="333"/>
    </location>
</feature>
<dbReference type="RefSeq" id="WP_380232677.1">
    <property type="nucleotide sequence ID" value="NZ_JBHTAJ010000094.1"/>
</dbReference>